<evidence type="ECO:0000256" key="6">
    <source>
        <dbReference type="ARBA" id="ARBA00047388"/>
    </source>
</evidence>
<accession>A0A9W7FP09</accession>
<evidence type="ECO:0000259" key="9">
    <source>
        <dbReference type="PROSITE" id="PS51352"/>
    </source>
</evidence>
<dbReference type="EC" id="1.8.1.8" evidence="1"/>
<dbReference type="EMBL" id="BRXW01000234">
    <property type="protein sequence ID" value="GMI15569.1"/>
    <property type="molecule type" value="Genomic_DNA"/>
</dbReference>
<dbReference type="OrthoDB" id="409136at2759"/>
<evidence type="ECO:0000256" key="1">
    <source>
        <dbReference type="ARBA" id="ARBA00012612"/>
    </source>
</evidence>
<dbReference type="InterPro" id="IPR013766">
    <property type="entry name" value="Thioredoxin_domain"/>
</dbReference>
<dbReference type="GO" id="GO:0047134">
    <property type="term" value="F:protein-disulfide reductase [NAD(P)H] activity"/>
    <property type="evidence" value="ECO:0007669"/>
    <property type="project" value="UniProtKB-EC"/>
</dbReference>
<evidence type="ECO:0000256" key="3">
    <source>
        <dbReference type="ARBA" id="ARBA00023002"/>
    </source>
</evidence>
<evidence type="ECO:0000256" key="8">
    <source>
        <dbReference type="SAM" id="MobiDB-lite"/>
    </source>
</evidence>
<keyword evidence="4" id="KW-0520">NAD</keyword>
<feature type="region of interest" description="Disordered" evidence="8">
    <location>
        <begin position="1"/>
        <end position="31"/>
    </location>
</feature>
<feature type="domain" description="Thioredoxin" evidence="9">
    <location>
        <begin position="27"/>
        <end position="197"/>
    </location>
</feature>
<dbReference type="SUPFAM" id="SSF52833">
    <property type="entry name" value="Thioredoxin-like"/>
    <property type="match status" value="1"/>
</dbReference>
<comment type="catalytic activity">
    <reaction evidence="6">
        <text>[protein]-dithiol + NAD(+) = [protein]-disulfide + NADH + H(+)</text>
        <dbReference type="Rhea" id="RHEA:18749"/>
        <dbReference type="Rhea" id="RHEA-COMP:10593"/>
        <dbReference type="Rhea" id="RHEA-COMP:10594"/>
        <dbReference type="ChEBI" id="CHEBI:15378"/>
        <dbReference type="ChEBI" id="CHEBI:29950"/>
        <dbReference type="ChEBI" id="CHEBI:50058"/>
        <dbReference type="ChEBI" id="CHEBI:57540"/>
        <dbReference type="ChEBI" id="CHEBI:57945"/>
        <dbReference type="EC" id="1.8.1.8"/>
    </reaction>
</comment>
<comment type="catalytic activity">
    <reaction evidence="7">
        <text>[protein]-dithiol + NADP(+) = [protein]-disulfide + NADPH + H(+)</text>
        <dbReference type="Rhea" id="RHEA:18753"/>
        <dbReference type="Rhea" id="RHEA-COMP:10593"/>
        <dbReference type="Rhea" id="RHEA-COMP:10594"/>
        <dbReference type="ChEBI" id="CHEBI:15378"/>
        <dbReference type="ChEBI" id="CHEBI:29950"/>
        <dbReference type="ChEBI" id="CHEBI:50058"/>
        <dbReference type="ChEBI" id="CHEBI:57783"/>
        <dbReference type="ChEBI" id="CHEBI:58349"/>
        <dbReference type="EC" id="1.8.1.8"/>
    </reaction>
</comment>
<comment type="similarity">
    <text evidence="5">Belongs to the nucleoredoxin family.</text>
</comment>
<dbReference type="PANTHER" id="PTHR13871:SF96">
    <property type="entry name" value="THIOREDOXIN DOMAIN-CONTAINING PROTEIN"/>
    <property type="match status" value="1"/>
</dbReference>
<evidence type="ECO:0000313" key="11">
    <source>
        <dbReference type="Proteomes" id="UP001165122"/>
    </source>
</evidence>
<dbReference type="PANTHER" id="PTHR13871">
    <property type="entry name" value="THIOREDOXIN"/>
    <property type="match status" value="1"/>
</dbReference>
<keyword evidence="2" id="KW-0677">Repeat</keyword>
<dbReference type="InterPro" id="IPR036249">
    <property type="entry name" value="Thioredoxin-like_sf"/>
</dbReference>
<dbReference type="InterPro" id="IPR052259">
    <property type="entry name" value="Nucleoredoxin-like"/>
</dbReference>
<organism evidence="10 11">
    <name type="scientific">Triparma laevis f. longispina</name>
    <dbReference type="NCBI Taxonomy" id="1714387"/>
    <lineage>
        <taxon>Eukaryota</taxon>
        <taxon>Sar</taxon>
        <taxon>Stramenopiles</taxon>
        <taxon>Ochrophyta</taxon>
        <taxon>Bolidophyceae</taxon>
        <taxon>Parmales</taxon>
        <taxon>Triparmaceae</taxon>
        <taxon>Triparma</taxon>
    </lineage>
</organism>
<evidence type="ECO:0000256" key="4">
    <source>
        <dbReference type="ARBA" id="ARBA00023027"/>
    </source>
</evidence>
<keyword evidence="3" id="KW-0560">Oxidoreductase</keyword>
<evidence type="ECO:0000313" key="10">
    <source>
        <dbReference type="EMBL" id="GMI15569.1"/>
    </source>
</evidence>
<name>A0A9W7FP09_9STRA</name>
<dbReference type="Pfam" id="PF13905">
    <property type="entry name" value="Thioredoxin_8"/>
    <property type="match status" value="1"/>
</dbReference>
<comment type="caution">
    <text evidence="10">The sequence shown here is derived from an EMBL/GenBank/DDBJ whole genome shotgun (WGS) entry which is preliminary data.</text>
</comment>
<dbReference type="Proteomes" id="UP001165122">
    <property type="component" value="Unassembled WGS sequence"/>
</dbReference>
<sequence>MVDDLESCPVVPTGPPQPLEIDETSALNPSSATPKVELRGILNLLSGSISAPSSLSPTTVTHYAMPSREYVCTKQFICLYFSAAWCPPCRKFSPVLSKWANENEDDVGVIFVSHDTSEKEMLGFVANKNFAYMPFRDKTFSALNQLLSVSMLPTLVIVNRADGKVITHWGRTCVEKNGEGCVGEWKEGGSGVSWLQTFCSIS</sequence>
<dbReference type="Gene3D" id="3.40.30.10">
    <property type="entry name" value="Glutaredoxin"/>
    <property type="match status" value="1"/>
</dbReference>
<protein>
    <recommendedName>
        <fullName evidence="1">protein-disulfide reductase</fullName>
        <ecNumber evidence="1">1.8.1.8</ecNumber>
    </recommendedName>
</protein>
<evidence type="ECO:0000256" key="2">
    <source>
        <dbReference type="ARBA" id="ARBA00022737"/>
    </source>
</evidence>
<keyword evidence="11" id="KW-1185">Reference proteome</keyword>
<evidence type="ECO:0000256" key="7">
    <source>
        <dbReference type="ARBA" id="ARBA00047804"/>
    </source>
</evidence>
<dbReference type="AlphaFoldDB" id="A0A9W7FP09"/>
<reference evidence="11" key="1">
    <citation type="journal article" date="2023" name="Commun. Biol.">
        <title>Genome analysis of Parmales, the sister group of diatoms, reveals the evolutionary specialization of diatoms from phago-mixotrophs to photoautotrophs.</title>
        <authorList>
            <person name="Ban H."/>
            <person name="Sato S."/>
            <person name="Yoshikawa S."/>
            <person name="Yamada K."/>
            <person name="Nakamura Y."/>
            <person name="Ichinomiya M."/>
            <person name="Sato N."/>
            <person name="Blanc-Mathieu R."/>
            <person name="Endo H."/>
            <person name="Kuwata A."/>
            <person name="Ogata H."/>
        </authorList>
    </citation>
    <scope>NUCLEOTIDE SEQUENCE [LARGE SCALE GENOMIC DNA]</scope>
    <source>
        <strain evidence="11">NIES 3700</strain>
    </source>
</reference>
<dbReference type="PROSITE" id="PS51352">
    <property type="entry name" value="THIOREDOXIN_2"/>
    <property type="match status" value="1"/>
</dbReference>
<evidence type="ECO:0000256" key="5">
    <source>
        <dbReference type="ARBA" id="ARBA00025782"/>
    </source>
</evidence>
<gene>
    <name evidence="10" type="ORF">TrLO_g14935</name>
</gene>
<proteinExistence type="inferred from homology"/>
<dbReference type="InterPro" id="IPR012336">
    <property type="entry name" value="Thioredoxin-like_fold"/>
</dbReference>